<evidence type="ECO:0000313" key="4">
    <source>
        <dbReference type="EMBL" id="CAB4881207.1"/>
    </source>
</evidence>
<dbReference type="PANTHER" id="PTHR31793">
    <property type="entry name" value="4-HYDROXYBENZOYL-COA THIOESTERASE FAMILY MEMBER"/>
    <property type="match status" value="1"/>
</dbReference>
<dbReference type="InterPro" id="IPR006684">
    <property type="entry name" value="YbgC/YbaW"/>
</dbReference>
<evidence type="ECO:0000256" key="1">
    <source>
        <dbReference type="ARBA" id="ARBA00005953"/>
    </source>
</evidence>
<evidence type="ECO:0000259" key="3">
    <source>
        <dbReference type="Pfam" id="PF03061"/>
    </source>
</evidence>
<dbReference type="EMBL" id="CAFBLU010000035">
    <property type="protein sequence ID" value="CAB4881207.1"/>
    <property type="molecule type" value="Genomic_DNA"/>
</dbReference>
<dbReference type="InterPro" id="IPR050563">
    <property type="entry name" value="4-hydroxybenzoyl-CoA_TE"/>
</dbReference>
<proteinExistence type="inferred from homology"/>
<gene>
    <name evidence="4" type="ORF">UFOPK3444_01444</name>
</gene>
<evidence type="ECO:0000256" key="2">
    <source>
        <dbReference type="ARBA" id="ARBA00022801"/>
    </source>
</evidence>
<accession>A0A6J7ED72</accession>
<protein>
    <submittedName>
        <fullName evidence="4">Unannotated protein</fullName>
    </submittedName>
</protein>
<comment type="similarity">
    <text evidence="1">Belongs to the 4-hydroxybenzoyl-CoA thioesterase family.</text>
</comment>
<dbReference type="NCBIfam" id="TIGR00051">
    <property type="entry name" value="YbgC/FadM family acyl-CoA thioesterase"/>
    <property type="match status" value="1"/>
</dbReference>
<keyword evidence="2" id="KW-0378">Hydrolase</keyword>
<dbReference type="InterPro" id="IPR006683">
    <property type="entry name" value="Thioestr_dom"/>
</dbReference>
<dbReference type="PANTHER" id="PTHR31793:SF27">
    <property type="entry name" value="NOVEL THIOESTERASE SUPERFAMILY DOMAIN AND SAPOSIN A-TYPE DOMAIN CONTAINING PROTEIN (0610012H03RIK)"/>
    <property type="match status" value="1"/>
</dbReference>
<dbReference type="InterPro" id="IPR029069">
    <property type="entry name" value="HotDog_dom_sf"/>
</dbReference>
<dbReference type="GO" id="GO:0047617">
    <property type="term" value="F:fatty acyl-CoA hydrolase activity"/>
    <property type="evidence" value="ECO:0007669"/>
    <property type="project" value="TreeGrafter"/>
</dbReference>
<organism evidence="4">
    <name type="scientific">freshwater metagenome</name>
    <dbReference type="NCBI Taxonomy" id="449393"/>
    <lineage>
        <taxon>unclassified sequences</taxon>
        <taxon>metagenomes</taxon>
        <taxon>ecological metagenomes</taxon>
    </lineage>
</organism>
<dbReference type="Gene3D" id="3.10.129.10">
    <property type="entry name" value="Hotdog Thioesterase"/>
    <property type="match status" value="1"/>
</dbReference>
<sequence>MLPFTHSLRVRYNECDPQGIVFNANFLLYFDIACTEMWREILGGAGYPDLAGKHGVDVVVAEANVKYLAPVSFDEALDITIESVDLGTTSMTWNLAITREGQRVTEGHVRNVFISPETWKPVEMPAEVREALA</sequence>
<dbReference type="AlphaFoldDB" id="A0A6J7ED72"/>
<reference evidence="4" key="1">
    <citation type="submission" date="2020-05" db="EMBL/GenBank/DDBJ databases">
        <authorList>
            <person name="Chiriac C."/>
            <person name="Salcher M."/>
            <person name="Ghai R."/>
            <person name="Kavagutti S V."/>
        </authorList>
    </citation>
    <scope>NUCLEOTIDE SEQUENCE</scope>
</reference>
<feature type="domain" description="Thioesterase" evidence="3">
    <location>
        <begin position="18"/>
        <end position="104"/>
    </location>
</feature>
<name>A0A6J7ED72_9ZZZZ</name>
<dbReference type="SUPFAM" id="SSF54637">
    <property type="entry name" value="Thioesterase/thiol ester dehydrase-isomerase"/>
    <property type="match status" value="1"/>
</dbReference>
<dbReference type="CDD" id="cd00586">
    <property type="entry name" value="4HBT"/>
    <property type="match status" value="1"/>
</dbReference>
<dbReference type="PIRSF" id="PIRSF003230">
    <property type="entry name" value="YbgC"/>
    <property type="match status" value="1"/>
</dbReference>
<dbReference type="Pfam" id="PF03061">
    <property type="entry name" value="4HBT"/>
    <property type="match status" value="1"/>
</dbReference>